<organism evidence="1 2">
    <name type="scientific">Vaccinium darrowii</name>
    <dbReference type="NCBI Taxonomy" id="229202"/>
    <lineage>
        <taxon>Eukaryota</taxon>
        <taxon>Viridiplantae</taxon>
        <taxon>Streptophyta</taxon>
        <taxon>Embryophyta</taxon>
        <taxon>Tracheophyta</taxon>
        <taxon>Spermatophyta</taxon>
        <taxon>Magnoliopsida</taxon>
        <taxon>eudicotyledons</taxon>
        <taxon>Gunneridae</taxon>
        <taxon>Pentapetalae</taxon>
        <taxon>asterids</taxon>
        <taxon>Ericales</taxon>
        <taxon>Ericaceae</taxon>
        <taxon>Vaccinioideae</taxon>
        <taxon>Vaccinieae</taxon>
        <taxon>Vaccinium</taxon>
    </lineage>
</organism>
<accession>A0ACB7Z3L3</accession>
<keyword evidence="2" id="KW-1185">Reference proteome</keyword>
<evidence type="ECO:0000313" key="1">
    <source>
        <dbReference type="EMBL" id="KAH7860485.1"/>
    </source>
</evidence>
<name>A0ACB7Z3L3_9ERIC</name>
<proteinExistence type="predicted"/>
<dbReference type="Proteomes" id="UP000828048">
    <property type="component" value="Chromosome 4"/>
</dbReference>
<evidence type="ECO:0000313" key="2">
    <source>
        <dbReference type="Proteomes" id="UP000828048"/>
    </source>
</evidence>
<reference evidence="1 2" key="1">
    <citation type="journal article" date="2021" name="Hortic Res">
        <title>High-quality reference genome and annotation aids understanding of berry development for evergreen blueberry (Vaccinium darrowii).</title>
        <authorList>
            <person name="Yu J."/>
            <person name="Hulse-Kemp A.M."/>
            <person name="Babiker E."/>
            <person name="Staton M."/>
        </authorList>
    </citation>
    <scope>NUCLEOTIDE SEQUENCE [LARGE SCALE GENOMIC DNA]</scope>
    <source>
        <strain evidence="2">cv. NJ 8807/NJ 8810</strain>
        <tissue evidence="1">Young leaf</tissue>
    </source>
</reference>
<sequence>MMEYVQHLLMRLFWVLVIMLVVENGCNGCWEKERIALLQLKESINFPNGTSLPSWEEDDYLDCCQWERVTCNSTTRRVTQLSLTDTRDWRLDGLWHLNASILLPLESLQSLDLSENKLHGFVGNEDCDQAGSQEESGILNKLEVLDLSYNNLNDTIWSIFRELSSIKAMDLSYNDDLRGAVHNNDLKNLSSIKTLLMVGVILDTNLLSNIRIVTSIQVLSLRDCKINPILSIKGLCDLKILREVDITGTGFKGTLPWCLVNLTSLRLLDITSNHFTGNIARSPLINLTSLEYLAISNNDFEIPISFKSFFNHSKLKVIESLNNKLSEEEDFLATSPSFQLIGLRLSSSQQGKITKSFPHFLYHQHDLQMVELRQIGFSGKFPYWLLYNNTRMKALLLSSNSFGGTLLLPSLPMKTLLELEISNNHLEGFIPYETAGYFPSLELLNMSTNNFEGNIPSSFGEMIALLILDLSSNRLSGEIPVHLGVGCRRLKVLKLSNNNLNGPILPPQNNLTQLSNLYSDNNGFTEIPSTLSLSPLTWLNASANQLVGKIPGFIGNMSSLWVLAMAGNHLEGPIPVEFCQLKYLQVLDLSENNITGTVPSCFNSSQIQSIQLSKNRLHGPFPMAFQYIPLVELDLSYNQFSGNIPTLIGSLPNLTVLLLQNNHFEGNIPKELCHLSRLSLIDLSSNNLSGSIIPCISNVEFNGIPEEYGFSYSFIIAESPPQFTLLLQELRMVSKGDGGDMYTINPLEEVKFATKGMYLIYKGTVLHLFSGINLSHNRLTGPIPPEIGNLTHIKVLNFSHNYLTGTIPETFSNLKSIESLDLSYNNLSGKIPSQLTDLNFLAVFNLSYNNLSGRMPPRVNQFGTFESNCYVGNPLLCGEPLPRKCNADYSPPPPPRVAINGSEEDSSFIDMGTFYMSFAGSYLTVVLAIVAILFINPHWRRAWFHLVESPHIPKSTQTNEPSLDYPKLIFCPIHDPRPDPAKPHRVGDALAANPRVQLLLVPLNSAYAISDSGVGLEVDDALDVVVLEAETENGAAGPEFCGAAVEEDVVLAAGVSVERGEEREEGFVGGGGRQPDLHFDFHLFLFTCRNCGSGVSVKMRPPKGFL</sequence>
<dbReference type="EMBL" id="CM037154">
    <property type="protein sequence ID" value="KAH7860485.1"/>
    <property type="molecule type" value="Genomic_DNA"/>
</dbReference>
<protein>
    <submittedName>
        <fullName evidence="1">Uncharacterized protein</fullName>
    </submittedName>
</protein>
<comment type="caution">
    <text evidence="1">The sequence shown here is derived from an EMBL/GenBank/DDBJ whole genome shotgun (WGS) entry which is preliminary data.</text>
</comment>
<gene>
    <name evidence="1" type="ORF">Vadar_013939</name>
</gene>